<reference evidence="5" key="1">
    <citation type="journal article" date="2017" name="bioRxiv">
        <title>Comparative analysis of the genomes of Stylophora pistillata and Acropora digitifera provides evidence for extensive differences between species of corals.</title>
        <authorList>
            <person name="Voolstra C.R."/>
            <person name="Li Y."/>
            <person name="Liew Y.J."/>
            <person name="Baumgarten S."/>
            <person name="Zoccola D."/>
            <person name="Flot J.-F."/>
            <person name="Tambutte S."/>
            <person name="Allemand D."/>
            <person name="Aranda M."/>
        </authorList>
    </citation>
    <scope>NUCLEOTIDE SEQUENCE [LARGE SCALE GENOMIC DNA]</scope>
</reference>
<feature type="region of interest" description="Disordered" evidence="2">
    <location>
        <begin position="395"/>
        <end position="428"/>
    </location>
</feature>
<dbReference type="PANTHER" id="PTHR33332">
    <property type="entry name" value="REVERSE TRANSCRIPTASE DOMAIN-CONTAINING PROTEIN"/>
    <property type="match status" value="1"/>
</dbReference>
<feature type="coiled-coil region" evidence="1">
    <location>
        <begin position="285"/>
        <end position="312"/>
    </location>
</feature>
<evidence type="ECO:0000313" key="5">
    <source>
        <dbReference type="Proteomes" id="UP000225706"/>
    </source>
</evidence>
<accession>A0A2B4SC87</accession>
<sequence length="428" mass="50012">MVNELTPTSSFWKYFDDLTIAEVLPQEGSSTIQTTLDDISTWCSSNYLKLNPKKCKELRICFLRNPPTLLQLTNYNTSIEVVESHKLLGVLIQDDLKWHSHILSITKKAAQRLYILRVLRRNGLPPKDLLSVYTALIPSVLEYACPLQRKNLPLDNDVYDALYSILTGEKSLQDWPKQGDRGLRQRVYRSSTYSPQTQGKDECSNRMWKEKIKFDLTNNVDLNWVEYLQHYQQLYNESPHHCFGLVSPFEVYFGRKPNRYLKKLFHGGKKEYEVPEENNNSFQMDEHKREELTELERERDSIRQKALNSSNEAAQYMVKRELKRNPPSLYNKGETLLIPVPVSKKFVKGKKNSLKSTCEEFNHEADHSMHKYFICYNDPVTLKSKKGWFKVDDVTSLTKEEENERQERAKSDSSKQNTTCIDQEDSPC</sequence>
<dbReference type="EMBL" id="LSMT01000086">
    <property type="protein sequence ID" value="PFX28294.1"/>
    <property type="molecule type" value="Genomic_DNA"/>
</dbReference>
<dbReference type="SUPFAM" id="SSF53098">
    <property type="entry name" value="Ribonuclease H-like"/>
    <property type="match status" value="1"/>
</dbReference>
<evidence type="ECO:0000256" key="1">
    <source>
        <dbReference type="SAM" id="Coils"/>
    </source>
</evidence>
<dbReference type="Gene3D" id="3.30.420.10">
    <property type="entry name" value="Ribonuclease H-like superfamily/Ribonuclease H"/>
    <property type="match status" value="1"/>
</dbReference>
<dbReference type="GO" id="GO:0008168">
    <property type="term" value="F:methyltransferase activity"/>
    <property type="evidence" value="ECO:0007669"/>
    <property type="project" value="InterPro"/>
</dbReference>
<feature type="domain" description="Alkylated DNA repair protein AlkB homologue 8 N-terminal" evidence="3">
    <location>
        <begin position="98"/>
        <end position="138"/>
    </location>
</feature>
<dbReference type="AlphaFoldDB" id="A0A2B4SC87"/>
<gene>
    <name evidence="4" type="ORF">AWC38_SpisGene7008</name>
</gene>
<protein>
    <recommendedName>
        <fullName evidence="3">Alkylated DNA repair protein AlkB homologue 8 N-terminal domain-containing protein</fullName>
    </recommendedName>
</protein>
<organism evidence="4 5">
    <name type="scientific">Stylophora pistillata</name>
    <name type="common">Smooth cauliflower coral</name>
    <dbReference type="NCBI Taxonomy" id="50429"/>
    <lineage>
        <taxon>Eukaryota</taxon>
        <taxon>Metazoa</taxon>
        <taxon>Cnidaria</taxon>
        <taxon>Anthozoa</taxon>
        <taxon>Hexacorallia</taxon>
        <taxon>Scleractinia</taxon>
        <taxon>Astrocoeniina</taxon>
        <taxon>Pocilloporidae</taxon>
        <taxon>Stylophora</taxon>
    </lineage>
</organism>
<dbReference type="Pfam" id="PF09004">
    <property type="entry name" value="ALKBH8_N"/>
    <property type="match status" value="1"/>
</dbReference>
<dbReference type="Proteomes" id="UP000225706">
    <property type="component" value="Unassembled WGS sequence"/>
</dbReference>
<dbReference type="GO" id="GO:0016706">
    <property type="term" value="F:2-oxoglutarate-dependent dioxygenase activity"/>
    <property type="evidence" value="ECO:0007669"/>
    <property type="project" value="InterPro"/>
</dbReference>
<dbReference type="InterPro" id="IPR036397">
    <property type="entry name" value="RNaseH_sf"/>
</dbReference>
<dbReference type="OrthoDB" id="5988869at2759"/>
<dbReference type="InterPro" id="IPR012337">
    <property type="entry name" value="RNaseH-like_sf"/>
</dbReference>
<dbReference type="InterPro" id="IPR015095">
    <property type="entry name" value="AlkB_hom8_N"/>
</dbReference>
<feature type="compositionally biased region" description="Basic and acidic residues" evidence="2">
    <location>
        <begin position="395"/>
        <end position="413"/>
    </location>
</feature>
<proteinExistence type="predicted"/>
<keyword evidence="1" id="KW-0175">Coiled coil</keyword>
<dbReference type="GO" id="GO:0003676">
    <property type="term" value="F:nucleic acid binding"/>
    <property type="evidence" value="ECO:0007669"/>
    <property type="project" value="InterPro"/>
</dbReference>
<evidence type="ECO:0000313" key="4">
    <source>
        <dbReference type="EMBL" id="PFX28294.1"/>
    </source>
</evidence>
<evidence type="ECO:0000259" key="3">
    <source>
        <dbReference type="Pfam" id="PF09004"/>
    </source>
</evidence>
<name>A0A2B4SC87_STYPI</name>
<comment type="caution">
    <text evidence="4">The sequence shown here is derived from an EMBL/GenBank/DDBJ whole genome shotgun (WGS) entry which is preliminary data.</text>
</comment>
<evidence type="ECO:0000256" key="2">
    <source>
        <dbReference type="SAM" id="MobiDB-lite"/>
    </source>
</evidence>
<keyword evidence="5" id="KW-1185">Reference proteome</keyword>